<feature type="site" description="Important for activity" evidence="9 13">
    <location>
        <position position="99"/>
    </location>
</feature>
<dbReference type="HAMAP" id="MF_00087">
    <property type="entry name" value="Glu_tRNA_reductase"/>
    <property type="match status" value="1"/>
</dbReference>
<feature type="domain" description="Quinate/shikimate 5-dehydrogenase/glutamyl-tRNA reductase" evidence="16">
    <location>
        <begin position="172"/>
        <end position="306"/>
    </location>
</feature>
<evidence type="ECO:0000259" key="15">
    <source>
        <dbReference type="Pfam" id="PF00745"/>
    </source>
</evidence>
<gene>
    <name evidence="9 18" type="primary">hemA</name>
    <name evidence="18" type="ORF">GCM10010885_02540</name>
</gene>
<evidence type="ECO:0000313" key="18">
    <source>
        <dbReference type="EMBL" id="GGI96367.1"/>
    </source>
</evidence>
<sequence>MNLLVVGMNHKTAPVELRERVSVADFETDDVLARLRAQGELAESVVLSTCNRTEVYGVAADTAAAERWLREWFARRAGLPAGETGRHLYTHTGNAAVRHLFRVASGLDSLVVGETQILGQVRAAYMQAAEAGNTGWLCNQVFRLAIHVGKRAQTETGIGQNAVSVSYAAVQLVKKVFGDLRDRCVLVVGAGKMGQLTAQHLMANGIRDLRVVNRTFDHALRLAASVGGQAVAWSALEEALCAADIVIANTGARDVVLAAETVAAAMRRRHQKPMVIIDIAVPRDVDPEAARLRNVFLYDIDDLEGVVAANLAERARHAAAVERLIAEGMREFGAWLAEQAVVPLIAAVRARGAEVQAAVMDSLRRKLPHLSDRDWDVLDKHTMSIVNQLLHHPVHRLKALAHTEDGVQQLAWFAQLFNISEAEWAARLPDGAPEDARALTKWAAWLRQWSQSLLGEGEGEPFSACPVASR</sequence>
<evidence type="ECO:0000256" key="6">
    <source>
        <dbReference type="ARBA" id="ARBA00023244"/>
    </source>
</evidence>
<comment type="subunit">
    <text evidence="9">Homodimer.</text>
</comment>
<dbReference type="InterPro" id="IPR015896">
    <property type="entry name" value="4pyrrol_synth_GluRdtase_dimer"/>
</dbReference>
<dbReference type="FunFam" id="3.30.460.30:FF:000001">
    <property type="entry name" value="Glutamyl-tRNA reductase"/>
    <property type="match status" value="1"/>
</dbReference>
<dbReference type="Gene3D" id="3.40.50.720">
    <property type="entry name" value="NAD(P)-binding Rossmann-like Domain"/>
    <property type="match status" value="1"/>
</dbReference>
<dbReference type="Gene3D" id="3.30.460.30">
    <property type="entry name" value="Glutamyl-tRNA reductase, N-terminal domain"/>
    <property type="match status" value="1"/>
</dbReference>
<evidence type="ECO:0000256" key="11">
    <source>
        <dbReference type="PIRSR" id="PIRSR000445-2"/>
    </source>
</evidence>
<feature type="domain" description="Glutamyl-tRNA reductase N-terminal" evidence="17">
    <location>
        <begin position="6"/>
        <end position="156"/>
    </location>
</feature>
<dbReference type="GO" id="GO:0008883">
    <property type="term" value="F:glutamyl-tRNA reductase activity"/>
    <property type="evidence" value="ECO:0007669"/>
    <property type="project" value="UniProtKB-UniRule"/>
</dbReference>
<dbReference type="Pfam" id="PF05201">
    <property type="entry name" value="GlutR_N"/>
    <property type="match status" value="1"/>
</dbReference>
<dbReference type="EC" id="1.2.1.70" evidence="3 9"/>
<dbReference type="PROSITE" id="PS00747">
    <property type="entry name" value="GLUTR"/>
    <property type="match status" value="1"/>
</dbReference>
<dbReference type="RefSeq" id="WP_188880665.1">
    <property type="nucleotide sequence ID" value="NZ_BMOY01000002.1"/>
</dbReference>
<evidence type="ECO:0000256" key="4">
    <source>
        <dbReference type="ARBA" id="ARBA00022857"/>
    </source>
</evidence>
<keyword evidence="19" id="KW-1185">Reference proteome</keyword>
<keyword evidence="4 9" id="KW-0521">NADP</keyword>
<evidence type="ECO:0000256" key="8">
    <source>
        <dbReference type="ARBA" id="ARBA00068659"/>
    </source>
</evidence>
<evidence type="ECO:0000256" key="10">
    <source>
        <dbReference type="PIRSR" id="PIRSR000445-1"/>
    </source>
</evidence>
<evidence type="ECO:0000256" key="2">
    <source>
        <dbReference type="ARBA" id="ARBA00005916"/>
    </source>
</evidence>
<dbReference type="SUPFAM" id="SSF69075">
    <property type="entry name" value="Glutamyl tRNA-reductase dimerization domain"/>
    <property type="match status" value="1"/>
</dbReference>
<dbReference type="InterPro" id="IPR015895">
    <property type="entry name" value="4pyrrol_synth_GluRdtase_N"/>
</dbReference>
<dbReference type="Pfam" id="PF01488">
    <property type="entry name" value="Shikimate_DH"/>
    <property type="match status" value="1"/>
</dbReference>
<organism evidence="18 19">
    <name type="scientific">Alicyclobacillus cellulosilyticus</name>
    <dbReference type="NCBI Taxonomy" id="1003997"/>
    <lineage>
        <taxon>Bacteria</taxon>
        <taxon>Bacillati</taxon>
        <taxon>Bacillota</taxon>
        <taxon>Bacilli</taxon>
        <taxon>Bacillales</taxon>
        <taxon>Alicyclobacillaceae</taxon>
        <taxon>Alicyclobacillus</taxon>
    </lineage>
</organism>
<dbReference type="SUPFAM" id="SSF69742">
    <property type="entry name" value="Glutamyl tRNA-reductase catalytic, N-terminal domain"/>
    <property type="match status" value="1"/>
</dbReference>
<dbReference type="Proteomes" id="UP000637695">
    <property type="component" value="Unassembled WGS sequence"/>
</dbReference>
<evidence type="ECO:0000256" key="3">
    <source>
        <dbReference type="ARBA" id="ARBA00012970"/>
    </source>
</evidence>
<feature type="domain" description="Tetrapyrrole biosynthesis glutamyl-tRNA reductase dimerisation" evidence="15">
    <location>
        <begin position="321"/>
        <end position="419"/>
    </location>
</feature>
<evidence type="ECO:0000256" key="12">
    <source>
        <dbReference type="PIRSR" id="PIRSR000445-3"/>
    </source>
</evidence>
<feature type="binding site" evidence="9 11">
    <location>
        <position position="109"/>
    </location>
    <ligand>
        <name>substrate</name>
    </ligand>
</feature>
<comment type="domain">
    <text evidence="9">Possesses an unusual extended V-shaped dimeric structure with each monomer consisting of three distinct domains arranged along a curved 'spinal' alpha-helix. The N-terminal catalytic domain specifically recognizes the glutamate moiety of the substrate. The second domain is the NADPH-binding domain, and the third C-terminal domain is responsible for dimerization.</text>
</comment>
<feature type="active site" description="Nucleophile" evidence="9 10">
    <location>
        <position position="50"/>
    </location>
</feature>
<dbReference type="FunFam" id="3.40.50.720:FF:000031">
    <property type="entry name" value="Glutamyl-tRNA reductase"/>
    <property type="match status" value="1"/>
</dbReference>
<comment type="catalytic activity">
    <reaction evidence="7 9 14">
        <text>(S)-4-amino-5-oxopentanoate + tRNA(Glu) + NADP(+) = L-glutamyl-tRNA(Glu) + NADPH + H(+)</text>
        <dbReference type="Rhea" id="RHEA:12344"/>
        <dbReference type="Rhea" id="RHEA-COMP:9663"/>
        <dbReference type="Rhea" id="RHEA-COMP:9680"/>
        <dbReference type="ChEBI" id="CHEBI:15378"/>
        <dbReference type="ChEBI" id="CHEBI:57501"/>
        <dbReference type="ChEBI" id="CHEBI:57783"/>
        <dbReference type="ChEBI" id="CHEBI:58349"/>
        <dbReference type="ChEBI" id="CHEBI:78442"/>
        <dbReference type="ChEBI" id="CHEBI:78520"/>
        <dbReference type="EC" id="1.2.1.70"/>
    </reaction>
</comment>
<evidence type="ECO:0000256" key="7">
    <source>
        <dbReference type="ARBA" id="ARBA00047464"/>
    </source>
</evidence>
<keyword evidence="6 9" id="KW-0627">Porphyrin biosynthesis</keyword>
<protein>
    <recommendedName>
        <fullName evidence="8 9">Glutamyl-tRNA reductase</fullName>
        <shortName evidence="9">GluTR</shortName>
        <ecNumber evidence="3 9">1.2.1.70</ecNumber>
    </recommendedName>
</protein>
<dbReference type="InterPro" id="IPR036343">
    <property type="entry name" value="GluRdtase_N_sf"/>
</dbReference>
<dbReference type="PIRSF" id="PIRSF000445">
    <property type="entry name" value="4pyrrol_synth_GluRdtase"/>
    <property type="match status" value="1"/>
</dbReference>
<dbReference type="NCBIfam" id="TIGR01035">
    <property type="entry name" value="hemA"/>
    <property type="match status" value="1"/>
</dbReference>
<evidence type="ECO:0000256" key="9">
    <source>
        <dbReference type="HAMAP-Rule" id="MF_00087"/>
    </source>
</evidence>
<comment type="similarity">
    <text evidence="2 9 14">Belongs to the glutamyl-tRNA reductase family.</text>
</comment>
<keyword evidence="5 9" id="KW-0560">Oxidoreductase</keyword>
<evidence type="ECO:0000256" key="14">
    <source>
        <dbReference type="RuleBase" id="RU000584"/>
    </source>
</evidence>
<accession>A0A917NFN4</accession>
<feature type="binding site" evidence="9 11">
    <location>
        <begin position="114"/>
        <end position="116"/>
    </location>
    <ligand>
        <name>substrate</name>
    </ligand>
</feature>
<dbReference type="SUPFAM" id="SSF51735">
    <property type="entry name" value="NAD(P)-binding Rossmann-fold domains"/>
    <property type="match status" value="1"/>
</dbReference>
<dbReference type="CDD" id="cd05213">
    <property type="entry name" value="NAD_bind_Glutamyl_tRNA_reduct"/>
    <property type="match status" value="1"/>
</dbReference>
<evidence type="ECO:0000256" key="1">
    <source>
        <dbReference type="ARBA" id="ARBA00005059"/>
    </source>
</evidence>
<feature type="binding site" evidence="9 12">
    <location>
        <begin position="189"/>
        <end position="194"/>
    </location>
    <ligand>
        <name>NADP(+)</name>
        <dbReference type="ChEBI" id="CHEBI:58349"/>
    </ligand>
</feature>
<dbReference type="AlphaFoldDB" id="A0A917NFN4"/>
<dbReference type="PANTHER" id="PTHR43013:SF1">
    <property type="entry name" value="GLUTAMYL-TRNA REDUCTASE"/>
    <property type="match status" value="1"/>
</dbReference>
<comment type="miscellaneous">
    <text evidence="9">During catalysis, the active site Cys acts as a nucleophile attacking the alpha-carbonyl group of tRNA-bound glutamate with the formation of a thioester intermediate between enzyme and glutamate, and the concomitant release of tRNA(Glu). The thioester intermediate is finally reduced by direct hydride transfer from NADPH, to form the product GSA.</text>
</comment>
<dbReference type="EMBL" id="BMOY01000002">
    <property type="protein sequence ID" value="GGI96367.1"/>
    <property type="molecule type" value="Genomic_DNA"/>
</dbReference>
<dbReference type="InterPro" id="IPR006151">
    <property type="entry name" value="Shikm_DH/Glu-tRNA_Rdtase"/>
</dbReference>
<name>A0A917NFN4_9BACL</name>
<feature type="binding site" evidence="9 11">
    <location>
        <position position="120"/>
    </location>
    <ligand>
        <name>substrate</name>
    </ligand>
</feature>
<dbReference type="GO" id="GO:0050661">
    <property type="term" value="F:NADP binding"/>
    <property type="evidence" value="ECO:0007669"/>
    <property type="project" value="InterPro"/>
</dbReference>
<evidence type="ECO:0000256" key="5">
    <source>
        <dbReference type="ARBA" id="ARBA00023002"/>
    </source>
</evidence>
<evidence type="ECO:0000313" key="19">
    <source>
        <dbReference type="Proteomes" id="UP000637695"/>
    </source>
</evidence>
<dbReference type="InterPro" id="IPR036291">
    <property type="entry name" value="NAD(P)-bd_dom_sf"/>
</dbReference>
<evidence type="ECO:0000259" key="16">
    <source>
        <dbReference type="Pfam" id="PF01488"/>
    </source>
</evidence>
<dbReference type="GO" id="GO:0019353">
    <property type="term" value="P:protoporphyrinogen IX biosynthetic process from glutamate"/>
    <property type="evidence" value="ECO:0007669"/>
    <property type="project" value="TreeGrafter"/>
</dbReference>
<proteinExistence type="inferred from homology"/>
<comment type="function">
    <text evidence="9">Catalyzes the NADPH-dependent reduction of glutamyl-tRNA(Glu) to glutamate 1-semialdehyde (GSA).</text>
</comment>
<evidence type="ECO:0000259" key="17">
    <source>
        <dbReference type="Pfam" id="PF05201"/>
    </source>
</evidence>
<dbReference type="InterPro" id="IPR018214">
    <property type="entry name" value="GluRdtase_CS"/>
</dbReference>
<feature type="binding site" evidence="9 11">
    <location>
        <begin position="49"/>
        <end position="52"/>
    </location>
    <ligand>
        <name>substrate</name>
    </ligand>
</feature>
<comment type="pathway">
    <text evidence="1 9 14">Porphyrin-containing compound metabolism; protoporphyrin-IX biosynthesis; 5-aminolevulinate from L-glutamyl-tRNA(Glu): step 1/2.</text>
</comment>
<evidence type="ECO:0000256" key="13">
    <source>
        <dbReference type="PIRSR" id="PIRSR000445-4"/>
    </source>
</evidence>
<dbReference type="Pfam" id="PF00745">
    <property type="entry name" value="GlutR_dimer"/>
    <property type="match status" value="1"/>
</dbReference>
<comment type="caution">
    <text evidence="18">The sequence shown here is derived from an EMBL/GenBank/DDBJ whole genome shotgun (WGS) entry which is preliminary data.</text>
</comment>
<dbReference type="InterPro" id="IPR036453">
    <property type="entry name" value="GluRdtase_dimer_dom_sf"/>
</dbReference>
<reference evidence="18" key="2">
    <citation type="submission" date="2020-09" db="EMBL/GenBank/DDBJ databases">
        <authorList>
            <person name="Sun Q."/>
            <person name="Ohkuma M."/>
        </authorList>
    </citation>
    <scope>NUCLEOTIDE SEQUENCE</scope>
    <source>
        <strain evidence="18">JCM 18487</strain>
    </source>
</reference>
<reference evidence="18" key="1">
    <citation type="journal article" date="2014" name="Int. J. Syst. Evol. Microbiol.">
        <title>Complete genome sequence of Corynebacterium casei LMG S-19264T (=DSM 44701T), isolated from a smear-ripened cheese.</title>
        <authorList>
            <consortium name="US DOE Joint Genome Institute (JGI-PGF)"/>
            <person name="Walter F."/>
            <person name="Albersmeier A."/>
            <person name="Kalinowski J."/>
            <person name="Ruckert C."/>
        </authorList>
    </citation>
    <scope>NUCLEOTIDE SEQUENCE</scope>
    <source>
        <strain evidence="18">JCM 18487</strain>
    </source>
</reference>
<dbReference type="PANTHER" id="PTHR43013">
    <property type="entry name" value="GLUTAMYL-TRNA REDUCTASE"/>
    <property type="match status" value="1"/>
</dbReference>
<dbReference type="InterPro" id="IPR000343">
    <property type="entry name" value="4pyrrol_synth_GluRdtase"/>
</dbReference>